<organism evidence="1">
    <name type="scientific">Streptococcus salivarius</name>
    <dbReference type="NCBI Taxonomy" id="1304"/>
    <lineage>
        <taxon>Bacteria</taxon>
        <taxon>Bacillati</taxon>
        <taxon>Bacillota</taxon>
        <taxon>Bacilli</taxon>
        <taxon>Lactobacillales</taxon>
        <taxon>Streptococcaceae</taxon>
        <taxon>Streptococcus</taxon>
    </lineage>
</organism>
<proteinExistence type="predicted"/>
<dbReference type="RefSeq" id="WP_183138076.1">
    <property type="nucleotide sequence ID" value="NZ_LR822051.1"/>
</dbReference>
<sequence length="436" mass="50773">MNQSDSTSLYISNSSINNENSMQQLLILGNGFDLACGLNSTYKAFFDHILKQKKQNNYWYDIFETLSNDNSLTTNNWRDIETRILLELQNIEFLYESGIFKVGYYSSTDNKISIKIENYLSNHPEYYYLNLHSVILTAKTLIRSFIKFPTINQAQNRLKDDLLNVESDFCSFLKHQIDEAGIEKDTPFQSYTNQLSKYSEYYKKSILLVSYIIRHYSGVEGSLNKLYDIIDSVPTLSSFEELKKRIGNLQYVQSENKYTVDLPMRSSMLSFNYTNPFDNASIRNIHGDLECGNIIFGIDYDKLIGNFNHPPTIFSKSYRILKNGNLSGLEISSNLDFIKFYGHGLGKADYSYFQAIFDTVDLYHSNVILIFYWSAYNKNEEKQIYNENVMEVVKLIEEYGKTFTNQDHGRNLLTKLQLENRLILEKIDLDLLEPKK</sequence>
<dbReference type="Pfam" id="PF14253">
    <property type="entry name" value="AbiH"/>
    <property type="match status" value="1"/>
</dbReference>
<dbReference type="EMBL" id="LT622832">
    <property type="protein sequence ID" value="SCW20838.1"/>
    <property type="molecule type" value="Genomic_DNA"/>
</dbReference>
<reference evidence="1" key="2">
    <citation type="submission" date="2017-02" db="EMBL/GenBank/DDBJ databases">
        <title>Diversity of integrative and conjugative elements of Streptococcus salivarius and their intra- and interspecies transfer.</title>
        <authorList>
            <person name="Dahmane N."/>
            <person name="Libante V."/>
            <person name="Charron-Bourgoin F."/>
            <person name="Guedon E."/>
            <person name="Guedon G."/>
            <person name="Leblond-Bourget N."/>
            <person name="Payot S."/>
        </authorList>
    </citation>
    <scope>NUCLEOTIDE SEQUENCE</scope>
    <source>
        <strain evidence="1">L50</strain>
    </source>
</reference>
<accession>A0A1R3TDN2</accession>
<reference evidence="1" key="1">
    <citation type="submission" date="2016-08" db="EMBL/GenBank/DDBJ databases">
        <authorList>
            <person name="Seilhamer J.J."/>
        </authorList>
    </citation>
    <scope>NUCLEOTIDE SEQUENCE</scope>
    <source>
        <strain evidence="1">L50</strain>
    </source>
</reference>
<evidence type="ECO:0000313" key="1">
    <source>
        <dbReference type="EMBL" id="SCW20838.1"/>
    </source>
</evidence>
<name>A0A1R3TDN2_STRSL</name>
<protein>
    <submittedName>
        <fullName evidence="1">Uncharacterized protein</fullName>
    </submittedName>
</protein>
<dbReference type="AlphaFoldDB" id="A0A1R3TDN2"/>
<dbReference type="InterPro" id="IPR025935">
    <property type="entry name" value="AbiH"/>
</dbReference>